<organism evidence="1 2">
    <name type="scientific">Microthlaspi erraticum</name>
    <dbReference type="NCBI Taxonomy" id="1685480"/>
    <lineage>
        <taxon>Eukaryota</taxon>
        <taxon>Viridiplantae</taxon>
        <taxon>Streptophyta</taxon>
        <taxon>Embryophyta</taxon>
        <taxon>Tracheophyta</taxon>
        <taxon>Spermatophyta</taxon>
        <taxon>Magnoliopsida</taxon>
        <taxon>eudicotyledons</taxon>
        <taxon>Gunneridae</taxon>
        <taxon>Pentapetalae</taxon>
        <taxon>rosids</taxon>
        <taxon>malvids</taxon>
        <taxon>Brassicales</taxon>
        <taxon>Brassicaceae</taxon>
        <taxon>Coluteocarpeae</taxon>
        <taxon>Microthlaspi</taxon>
    </lineage>
</organism>
<name>A0A6D2IY91_9BRAS</name>
<sequence length="150" mass="16174">MQQVGDHHYQNGSVYRKDLLHSNNGVTIPNGGYEKRTVTDHRKQLPDMTSTTSARMSLSSSSLRFDRFTLRDHGNYGEGINVNSHGRKTLPLFPLQPLDAASDDGVGDSSCVPGHDSPVTGFGDGGGREQPFIDFFSGGSARFDSSGNGL</sequence>
<reference evidence="1" key="1">
    <citation type="submission" date="2020-01" db="EMBL/GenBank/DDBJ databases">
        <authorList>
            <person name="Mishra B."/>
        </authorList>
    </citation>
    <scope>NUCLEOTIDE SEQUENCE [LARGE SCALE GENOMIC DNA]</scope>
</reference>
<evidence type="ECO:0000313" key="1">
    <source>
        <dbReference type="EMBL" id="CAA7032218.1"/>
    </source>
</evidence>
<dbReference type="AlphaFoldDB" id="A0A6D2IY91"/>
<evidence type="ECO:0000313" key="2">
    <source>
        <dbReference type="Proteomes" id="UP000467841"/>
    </source>
</evidence>
<comment type="caution">
    <text evidence="1">The sequence shown here is derived from an EMBL/GenBank/DDBJ whole genome shotgun (WGS) entry which is preliminary data.</text>
</comment>
<proteinExistence type="predicted"/>
<dbReference type="Proteomes" id="UP000467841">
    <property type="component" value="Unassembled WGS sequence"/>
</dbReference>
<dbReference type="OrthoDB" id="1896656at2759"/>
<accession>A0A6D2IY91</accession>
<protein>
    <submittedName>
        <fullName evidence="1">Uncharacterized protein</fullName>
    </submittedName>
</protein>
<keyword evidence="2" id="KW-1185">Reference proteome</keyword>
<gene>
    <name evidence="1" type="ORF">MERR_LOCUS19453</name>
</gene>
<dbReference type="EMBL" id="CACVBM020001118">
    <property type="protein sequence ID" value="CAA7032218.1"/>
    <property type="molecule type" value="Genomic_DNA"/>
</dbReference>